<dbReference type="PANTHER" id="PTHR21521:SF0">
    <property type="entry name" value="AMUN, ISOFORM A"/>
    <property type="match status" value="1"/>
</dbReference>
<dbReference type="OrthoDB" id="8249012at2759"/>
<dbReference type="Proteomes" id="UP000247409">
    <property type="component" value="Unassembled WGS sequence"/>
</dbReference>
<protein>
    <submittedName>
        <fullName evidence="2">Uncharacterized protein</fullName>
    </submittedName>
</protein>
<accession>A0A2V3J8Q6</accession>
<reference evidence="2 3" key="1">
    <citation type="journal article" date="2018" name="Mol. Biol. Evol.">
        <title>Analysis of the draft genome of the red seaweed Gracilariopsis chorda provides insights into genome size evolution in Rhodophyta.</title>
        <authorList>
            <person name="Lee J."/>
            <person name="Yang E.C."/>
            <person name="Graf L."/>
            <person name="Yang J.H."/>
            <person name="Qiu H."/>
            <person name="Zel Zion U."/>
            <person name="Chan C.X."/>
            <person name="Stephens T.G."/>
            <person name="Weber A.P.M."/>
            <person name="Boo G.H."/>
            <person name="Boo S.M."/>
            <person name="Kim K.M."/>
            <person name="Shin Y."/>
            <person name="Jung M."/>
            <person name="Lee S.J."/>
            <person name="Yim H.S."/>
            <person name="Lee J.H."/>
            <person name="Bhattacharya D."/>
            <person name="Yoon H.S."/>
        </authorList>
    </citation>
    <scope>NUCLEOTIDE SEQUENCE [LARGE SCALE GENOMIC DNA]</scope>
    <source>
        <strain evidence="2 3">SKKU-2015</strain>
        <tissue evidence="2">Whole body</tissue>
    </source>
</reference>
<dbReference type="AlphaFoldDB" id="A0A2V3J8Q6"/>
<feature type="compositionally biased region" description="Basic and acidic residues" evidence="1">
    <location>
        <begin position="197"/>
        <end position="210"/>
    </location>
</feature>
<keyword evidence="3" id="KW-1185">Reference proteome</keyword>
<feature type="compositionally biased region" description="Basic and acidic residues" evidence="1">
    <location>
        <begin position="220"/>
        <end position="233"/>
    </location>
</feature>
<dbReference type="STRING" id="448386.A0A2V3J8Q6"/>
<comment type="caution">
    <text evidence="2">The sequence shown here is derived from an EMBL/GenBank/DDBJ whole genome shotgun (WGS) entry which is preliminary data.</text>
</comment>
<proteinExistence type="predicted"/>
<dbReference type="EMBL" id="NBIV01000005">
    <property type="protein sequence ID" value="PXF49430.1"/>
    <property type="molecule type" value="Genomic_DNA"/>
</dbReference>
<feature type="region of interest" description="Disordered" evidence="1">
    <location>
        <begin position="194"/>
        <end position="293"/>
    </location>
</feature>
<evidence type="ECO:0000313" key="3">
    <source>
        <dbReference type="Proteomes" id="UP000247409"/>
    </source>
</evidence>
<evidence type="ECO:0000313" key="2">
    <source>
        <dbReference type="EMBL" id="PXF49430.1"/>
    </source>
</evidence>
<dbReference type="PANTHER" id="PTHR21521">
    <property type="entry name" value="AMUN, ISOFORM A"/>
    <property type="match status" value="1"/>
</dbReference>
<gene>
    <name evidence="2" type="ORF">BWQ96_00746</name>
</gene>
<feature type="compositionally biased region" description="Basic residues" evidence="1">
    <location>
        <begin position="284"/>
        <end position="293"/>
    </location>
</feature>
<organism evidence="2 3">
    <name type="scientific">Gracilariopsis chorda</name>
    <dbReference type="NCBI Taxonomy" id="448386"/>
    <lineage>
        <taxon>Eukaryota</taxon>
        <taxon>Rhodophyta</taxon>
        <taxon>Florideophyceae</taxon>
        <taxon>Rhodymeniophycidae</taxon>
        <taxon>Gracilariales</taxon>
        <taxon>Gracilariaceae</taxon>
        <taxon>Gracilariopsis</taxon>
    </lineage>
</organism>
<name>A0A2V3J8Q6_9FLOR</name>
<evidence type="ECO:0000256" key="1">
    <source>
        <dbReference type="SAM" id="MobiDB-lite"/>
    </source>
</evidence>
<sequence length="293" mass="33284">MWSGQNLEGWKKALSYYPNALSAREELPRKNGLKSLDDFVFTELGRSVKSRDPQHITKEEYCKLVTWKLKRGKWRPRLQKFANETEDSHIRKVSSEAFGLLKKNDIKGAIQALVTIKGCGPATASAVLNAVDSSVPFMSDELLIAVFEGAEKYTVKVYLELVDAVDKKVSELSEEDPDKEWTARDVEQAIHASVHYPDLEREQRNNDSEQKNGNTAAQFSERRPANRTKESVRKTSRGSPKVSTRRSELSPRYPKNTASKRKPPGDSQTESVLLDDKQPLSSVRRSKRLRHQK</sequence>